<feature type="signal peptide" evidence="1">
    <location>
        <begin position="1"/>
        <end position="20"/>
    </location>
</feature>
<accession>A0A6H0DY12</accession>
<evidence type="ECO:0000256" key="1">
    <source>
        <dbReference type="SAM" id="SignalP"/>
    </source>
</evidence>
<sequence length="171" mass="17899">MNLAIALLALAAFAAAPAQAASLVDGLVGEWRGKGLTRERPGAPLERAACRMTARAAGAARIEVTGRCGTAGGTARFAITLEKRSGGRVDAHASSPVLPGDVAYSGTASGNRIDFRAVAPLEIDGEAWSSRVVFAFNGADAFAMVETATRAADGERQTFFDMRYRREAKPQ</sequence>
<gene>
    <name evidence="2" type="ORF">FQ775_24170</name>
</gene>
<keyword evidence="3" id="KW-1185">Reference proteome</keyword>
<dbReference type="EMBL" id="CP042301">
    <property type="protein sequence ID" value="QIS94688.1"/>
    <property type="molecule type" value="Genomic_DNA"/>
</dbReference>
<dbReference type="AlphaFoldDB" id="A0A6H0DY12"/>
<evidence type="ECO:0000313" key="2">
    <source>
        <dbReference type="EMBL" id="QIS94688.1"/>
    </source>
</evidence>
<reference evidence="2" key="1">
    <citation type="submission" date="2020-04" db="EMBL/GenBank/DDBJ databases">
        <title>Nitratireductor sp. nov. isolated from mangrove soil.</title>
        <authorList>
            <person name="Ye Y."/>
        </authorList>
    </citation>
    <scope>NUCLEOTIDE SEQUENCE</scope>
    <source>
        <strain evidence="2">SY7</strain>
    </source>
</reference>
<protein>
    <submittedName>
        <fullName evidence="2">DUF1579 family protein</fullName>
    </submittedName>
</protein>
<organism evidence="2 3">
    <name type="scientific">Nitratireductor mangrovi</name>
    <dbReference type="NCBI Taxonomy" id="2599600"/>
    <lineage>
        <taxon>Bacteria</taxon>
        <taxon>Pseudomonadati</taxon>
        <taxon>Pseudomonadota</taxon>
        <taxon>Alphaproteobacteria</taxon>
        <taxon>Hyphomicrobiales</taxon>
        <taxon>Phyllobacteriaceae</taxon>
        <taxon>Nitratireductor</taxon>
    </lineage>
</organism>
<dbReference type="Proteomes" id="UP000321389">
    <property type="component" value="Chromosome"/>
</dbReference>
<evidence type="ECO:0000313" key="3">
    <source>
        <dbReference type="Proteomes" id="UP000321389"/>
    </source>
</evidence>
<feature type="chain" id="PRO_5026203882" evidence="1">
    <location>
        <begin position="21"/>
        <end position="171"/>
    </location>
</feature>
<dbReference type="KEGG" id="niy:FQ775_24170"/>
<keyword evidence="1" id="KW-0732">Signal</keyword>
<dbReference type="RefSeq" id="WP_167813107.1">
    <property type="nucleotide sequence ID" value="NZ_CP042301.2"/>
</dbReference>
<proteinExistence type="predicted"/>
<name>A0A6H0DY12_9HYPH</name>